<comment type="subcellular location">
    <subcellularLocation>
        <location evidence="3">Cytoplasm</location>
    </subcellularLocation>
</comment>
<dbReference type="SUPFAM" id="SSF74942">
    <property type="entry name" value="YhbC-like, C-terminal domain"/>
    <property type="match status" value="1"/>
</dbReference>
<dbReference type="RefSeq" id="WP_062276044.1">
    <property type="nucleotide sequence ID" value="NZ_LSYU01000066.1"/>
</dbReference>
<dbReference type="InterPro" id="IPR028998">
    <property type="entry name" value="RimP_C"/>
</dbReference>
<gene>
    <name evidence="3" type="primary">rimP</name>
    <name evidence="6" type="ORF">AY586_03040</name>
</gene>
<keyword evidence="2 3" id="KW-0690">Ribosome biogenesis</keyword>
<evidence type="ECO:0000256" key="2">
    <source>
        <dbReference type="ARBA" id="ARBA00022517"/>
    </source>
</evidence>
<dbReference type="CDD" id="cd01734">
    <property type="entry name" value="YlxS_C"/>
    <property type="match status" value="1"/>
</dbReference>
<evidence type="ECO:0000256" key="1">
    <source>
        <dbReference type="ARBA" id="ARBA00022490"/>
    </source>
</evidence>
<dbReference type="SUPFAM" id="SSF75420">
    <property type="entry name" value="YhbC-like, N-terminal domain"/>
    <property type="match status" value="1"/>
</dbReference>
<dbReference type="EMBL" id="LSYU01000066">
    <property type="protein sequence ID" value="KXX64063.1"/>
    <property type="molecule type" value="Genomic_DNA"/>
</dbReference>
<keyword evidence="7" id="KW-1185">Reference proteome</keyword>
<evidence type="ECO:0000259" key="4">
    <source>
        <dbReference type="Pfam" id="PF02576"/>
    </source>
</evidence>
<feature type="domain" description="Ribosome maturation factor RimP N-terminal" evidence="4">
    <location>
        <begin position="12"/>
        <end position="83"/>
    </location>
</feature>
<dbReference type="Proteomes" id="UP000075766">
    <property type="component" value="Unassembled WGS sequence"/>
</dbReference>
<dbReference type="Pfam" id="PF02576">
    <property type="entry name" value="RimP_N"/>
    <property type="match status" value="1"/>
</dbReference>
<comment type="caution">
    <text evidence="6">The sequence shown here is derived from an EMBL/GenBank/DDBJ whole genome shotgun (WGS) entry which is preliminary data.</text>
</comment>
<dbReference type="Gene3D" id="3.30.300.70">
    <property type="entry name" value="RimP-like superfamily, N-terminal"/>
    <property type="match status" value="1"/>
</dbReference>
<dbReference type="NCBIfam" id="NF000927">
    <property type="entry name" value="PRK00092.1-1"/>
    <property type="match status" value="1"/>
</dbReference>
<comment type="similarity">
    <text evidence="3">Belongs to the RimP family.</text>
</comment>
<evidence type="ECO:0000313" key="6">
    <source>
        <dbReference type="EMBL" id="KXX64063.1"/>
    </source>
</evidence>
<evidence type="ECO:0000313" key="7">
    <source>
        <dbReference type="Proteomes" id="UP000075766"/>
    </source>
</evidence>
<dbReference type="PANTHER" id="PTHR33867">
    <property type="entry name" value="RIBOSOME MATURATION FACTOR RIMP"/>
    <property type="match status" value="1"/>
</dbReference>
<dbReference type="InterPro" id="IPR003728">
    <property type="entry name" value="Ribosome_maturation_RimP"/>
</dbReference>
<dbReference type="Pfam" id="PF17384">
    <property type="entry name" value="DUF150_C"/>
    <property type="match status" value="1"/>
</dbReference>
<evidence type="ECO:0000256" key="3">
    <source>
        <dbReference type="HAMAP-Rule" id="MF_01077"/>
    </source>
</evidence>
<accession>A0ABR5VEB5</accession>
<dbReference type="HAMAP" id="MF_01077">
    <property type="entry name" value="RimP"/>
    <property type="match status" value="1"/>
</dbReference>
<sequence>MQPADSTLTRLARRVVEPMGYELVGVEFFQHGTNATLRVYIDHPDGITLDDCTSVSHQLSGVLDVEDPLPGQYDLEISSPGVERPLVFPEHYARFVGERVKMRLAEKVQGRRRLQGVLVGSDDAQVSIEVDGEVWQVPYGVIESSRLVVDW</sequence>
<dbReference type="InterPro" id="IPR028989">
    <property type="entry name" value="RimP_N"/>
</dbReference>
<reference evidence="6 7" key="1">
    <citation type="submission" date="2016-02" db="EMBL/GenBank/DDBJ databases">
        <title>Genome sequence of Marichromatium gracile YL-28, a purple sulfur bacterium.</title>
        <authorList>
            <person name="Zhao C."/>
            <person name="Hong X."/>
            <person name="Chen S."/>
            <person name="Yang S."/>
        </authorList>
    </citation>
    <scope>NUCLEOTIDE SEQUENCE [LARGE SCALE GENOMIC DNA]</scope>
    <source>
        <strain evidence="6 7">YL28</strain>
    </source>
</reference>
<keyword evidence="1 3" id="KW-0963">Cytoplasm</keyword>
<protein>
    <recommendedName>
        <fullName evidence="3">Ribosome maturation factor RimP</fullName>
    </recommendedName>
</protein>
<feature type="domain" description="Ribosome maturation factor RimP C-terminal" evidence="5">
    <location>
        <begin position="88"/>
        <end position="151"/>
    </location>
</feature>
<proteinExistence type="inferred from homology"/>
<comment type="function">
    <text evidence="3">Required for maturation of 30S ribosomal subunits.</text>
</comment>
<name>A0ABR5VEB5_MARGR</name>
<dbReference type="PANTHER" id="PTHR33867:SF1">
    <property type="entry name" value="RIBOSOME MATURATION FACTOR RIMP"/>
    <property type="match status" value="1"/>
</dbReference>
<organism evidence="6 7">
    <name type="scientific">Marichromatium gracile</name>
    <name type="common">Chromatium gracile</name>
    <dbReference type="NCBI Taxonomy" id="1048"/>
    <lineage>
        <taxon>Bacteria</taxon>
        <taxon>Pseudomonadati</taxon>
        <taxon>Pseudomonadota</taxon>
        <taxon>Gammaproteobacteria</taxon>
        <taxon>Chromatiales</taxon>
        <taxon>Chromatiaceae</taxon>
        <taxon>Marichromatium</taxon>
    </lineage>
</organism>
<dbReference type="Gene3D" id="2.30.30.180">
    <property type="entry name" value="Ribosome maturation factor RimP, C-terminal domain"/>
    <property type="match status" value="1"/>
</dbReference>
<evidence type="ECO:0000259" key="5">
    <source>
        <dbReference type="Pfam" id="PF17384"/>
    </source>
</evidence>
<dbReference type="InterPro" id="IPR035956">
    <property type="entry name" value="RimP_N_sf"/>
</dbReference>
<dbReference type="InterPro" id="IPR036847">
    <property type="entry name" value="RimP_C_sf"/>
</dbReference>